<dbReference type="InterPro" id="IPR013785">
    <property type="entry name" value="Aldolase_TIM"/>
</dbReference>
<keyword evidence="10" id="KW-1185">Reference proteome</keyword>
<evidence type="ECO:0000313" key="9">
    <source>
        <dbReference type="EMBL" id="UUX91224.1"/>
    </source>
</evidence>
<dbReference type="PANTHER" id="PTHR21339:SF0">
    <property type="entry name" value="S-ADENOSYLMETHIONINE-DEPENDENT NUCLEOTIDE DEHYDRATASE RSAD2"/>
    <property type="match status" value="1"/>
</dbReference>
<dbReference type="GO" id="GO:0003824">
    <property type="term" value="F:catalytic activity"/>
    <property type="evidence" value="ECO:0007669"/>
    <property type="project" value="InterPro"/>
</dbReference>
<evidence type="ECO:0000313" key="10">
    <source>
        <dbReference type="Proteomes" id="UP001060368"/>
    </source>
</evidence>
<dbReference type="GO" id="GO:0051607">
    <property type="term" value="P:defense response to virus"/>
    <property type="evidence" value="ECO:0007669"/>
    <property type="project" value="UniProtKB-KW"/>
</dbReference>
<keyword evidence="6" id="KW-0411">Iron-sulfur</keyword>
<keyword evidence="2" id="KW-0004">4Fe-4S</keyword>
<dbReference type="AlphaFoldDB" id="A0A9E7PLL2"/>
<dbReference type="InterPro" id="IPR006638">
    <property type="entry name" value="Elp3/MiaA/NifB-like_rSAM"/>
</dbReference>
<keyword evidence="4" id="KW-0479">Metal-binding</keyword>
<accession>A0A9E7PLL2</accession>
<reference evidence="9" key="1">
    <citation type="submission" date="2022-04" db="EMBL/GenBank/DDBJ databases">
        <title>Complete genome of Methanoplanus endosymbiosus DSM 3599.</title>
        <authorList>
            <person name="Chen S.-C."/>
            <person name="You Y.-T."/>
            <person name="Zhou Y.-Z."/>
            <person name="Lai M.-C."/>
        </authorList>
    </citation>
    <scope>NUCLEOTIDE SEQUENCE</scope>
    <source>
        <strain evidence="9">DSM 3599</strain>
    </source>
</reference>
<dbReference type="InterPro" id="IPR051196">
    <property type="entry name" value="RSAD2/Viperin_antiviral"/>
</dbReference>
<dbReference type="RefSeq" id="WP_257741376.1">
    <property type="nucleotide sequence ID" value="NZ_CP096115.1"/>
</dbReference>
<sequence length="277" mass="31844">MFKEPVIKSVNWHVTPYCNYRCRFCFAQNFPDKPIKFEKGVEILKILAEMGMTKINFAGGEPLLHPNILDYCKCAKKLGFTVSITTNGSKLTQDLIRNMIGSVDWIGLSIDSCLDEIERKLGRGLGDHVTKSLESAYYIHQVGIKLKVNTCVNSLTYQENMIPLIRMLNPDRWKVLQMMHIDGENDFARDLEISHSDFRYFVERHRNVVLENFTSPVFESAEDMECSYFMLTPSGMVKTDKDRKITLTPLLKVVSIGIDNFISEMKYQGRGAIYNWA</sequence>
<dbReference type="SFLD" id="SFLDS00029">
    <property type="entry name" value="Radical_SAM"/>
    <property type="match status" value="1"/>
</dbReference>
<dbReference type="EMBL" id="CP096115">
    <property type="protein sequence ID" value="UUX91224.1"/>
    <property type="molecule type" value="Genomic_DNA"/>
</dbReference>
<dbReference type="CDD" id="cd01335">
    <property type="entry name" value="Radical_SAM"/>
    <property type="match status" value="1"/>
</dbReference>
<evidence type="ECO:0000256" key="2">
    <source>
        <dbReference type="ARBA" id="ARBA00022485"/>
    </source>
</evidence>
<evidence type="ECO:0000256" key="7">
    <source>
        <dbReference type="ARBA" id="ARBA00023118"/>
    </source>
</evidence>
<dbReference type="Proteomes" id="UP001060368">
    <property type="component" value="Chromosome"/>
</dbReference>
<dbReference type="InterPro" id="IPR007197">
    <property type="entry name" value="rSAM"/>
</dbReference>
<keyword evidence="5" id="KW-0408">Iron</keyword>
<comment type="cofactor">
    <cofactor evidence="1">
        <name>[4Fe-4S] cluster</name>
        <dbReference type="ChEBI" id="CHEBI:49883"/>
    </cofactor>
</comment>
<dbReference type="InterPro" id="IPR058240">
    <property type="entry name" value="rSAM_sf"/>
</dbReference>
<dbReference type="GO" id="GO:0051539">
    <property type="term" value="F:4 iron, 4 sulfur cluster binding"/>
    <property type="evidence" value="ECO:0007669"/>
    <property type="project" value="UniProtKB-KW"/>
</dbReference>
<name>A0A9E7PLL2_9EURY</name>
<evidence type="ECO:0000256" key="4">
    <source>
        <dbReference type="ARBA" id="ARBA00022723"/>
    </source>
</evidence>
<evidence type="ECO:0000256" key="6">
    <source>
        <dbReference type="ARBA" id="ARBA00023014"/>
    </source>
</evidence>
<dbReference type="PROSITE" id="PS51918">
    <property type="entry name" value="RADICAL_SAM"/>
    <property type="match status" value="1"/>
</dbReference>
<feature type="domain" description="Radical SAM core" evidence="8">
    <location>
        <begin position="2"/>
        <end position="211"/>
    </location>
</feature>
<keyword evidence="7" id="KW-0051">Antiviral defense</keyword>
<dbReference type="NCBIfam" id="NF038283">
    <property type="entry name" value="viperin_w_prok"/>
    <property type="match status" value="1"/>
</dbReference>
<proteinExistence type="predicted"/>
<evidence type="ECO:0000256" key="5">
    <source>
        <dbReference type="ARBA" id="ARBA00023004"/>
    </source>
</evidence>
<dbReference type="KEGG" id="mend:L6E24_07480"/>
<dbReference type="Gene3D" id="3.20.20.70">
    <property type="entry name" value="Aldolase class I"/>
    <property type="match status" value="1"/>
</dbReference>
<evidence type="ECO:0000256" key="1">
    <source>
        <dbReference type="ARBA" id="ARBA00001966"/>
    </source>
</evidence>
<protein>
    <submittedName>
        <fullName evidence="9">Viperin family antiviral radical SAM protein</fullName>
    </submittedName>
</protein>
<dbReference type="SUPFAM" id="SSF102114">
    <property type="entry name" value="Radical SAM enzymes"/>
    <property type="match status" value="1"/>
</dbReference>
<dbReference type="GeneID" id="74307530"/>
<evidence type="ECO:0000256" key="3">
    <source>
        <dbReference type="ARBA" id="ARBA00022691"/>
    </source>
</evidence>
<dbReference type="PANTHER" id="PTHR21339">
    <property type="entry name" value="RADICAL S-ADENOSYL METHIONINE DOMAIN-CONTAINING PROTEIN 2"/>
    <property type="match status" value="1"/>
</dbReference>
<evidence type="ECO:0000259" key="8">
    <source>
        <dbReference type="PROSITE" id="PS51918"/>
    </source>
</evidence>
<dbReference type="GO" id="GO:0046872">
    <property type="term" value="F:metal ion binding"/>
    <property type="evidence" value="ECO:0007669"/>
    <property type="project" value="UniProtKB-KW"/>
</dbReference>
<organism evidence="9 10">
    <name type="scientific">Methanoplanus endosymbiosus</name>
    <dbReference type="NCBI Taxonomy" id="33865"/>
    <lineage>
        <taxon>Archaea</taxon>
        <taxon>Methanobacteriati</taxon>
        <taxon>Methanobacteriota</taxon>
        <taxon>Stenosarchaea group</taxon>
        <taxon>Methanomicrobia</taxon>
        <taxon>Methanomicrobiales</taxon>
        <taxon>Methanomicrobiaceae</taxon>
        <taxon>Methanoplanus</taxon>
    </lineage>
</organism>
<keyword evidence="3" id="KW-0949">S-adenosyl-L-methionine</keyword>
<dbReference type="SMART" id="SM00729">
    <property type="entry name" value="Elp3"/>
    <property type="match status" value="1"/>
</dbReference>
<gene>
    <name evidence="9" type="ORF">L6E24_07480</name>
</gene>
<dbReference type="Pfam" id="PF04055">
    <property type="entry name" value="Radical_SAM"/>
    <property type="match status" value="1"/>
</dbReference>
<dbReference type="SFLD" id="SFLDG01067">
    <property type="entry name" value="SPASM/twitch_domain_containing"/>
    <property type="match status" value="1"/>
</dbReference>